<dbReference type="EMBL" id="SRLO01000364">
    <property type="protein sequence ID" value="TNN59072.1"/>
    <property type="molecule type" value="Genomic_DNA"/>
</dbReference>
<name>A0A4Z2H2H8_9TELE</name>
<dbReference type="Proteomes" id="UP000314294">
    <property type="component" value="Unassembled WGS sequence"/>
</dbReference>
<evidence type="ECO:0000313" key="2">
    <source>
        <dbReference type="Proteomes" id="UP000314294"/>
    </source>
</evidence>
<comment type="caution">
    <text evidence="1">The sequence shown here is derived from an EMBL/GenBank/DDBJ whole genome shotgun (WGS) entry which is preliminary data.</text>
</comment>
<evidence type="ECO:0000313" key="1">
    <source>
        <dbReference type="EMBL" id="TNN59072.1"/>
    </source>
</evidence>
<protein>
    <submittedName>
        <fullName evidence="1">Uncharacterized protein</fullName>
    </submittedName>
</protein>
<proteinExistence type="predicted"/>
<accession>A0A4Z2H2H8</accession>
<reference evidence="1 2" key="1">
    <citation type="submission" date="2019-03" db="EMBL/GenBank/DDBJ databases">
        <title>First draft genome of Liparis tanakae, snailfish: a comprehensive survey of snailfish specific genes.</title>
        <authorList>
            <person name="Kim W."/>
            <person name="Song I."/>
            <person name="Jeong J.-H."/>
            <person name="Kim D."/>
            <person name="Kim S."/>
            <person name="Ryu S."/>
            <person name="Song J.Y."/>
            <person name="Lee S.K."/>
        </authorList>
    </citation>
    <scope>NUCLEOTIDE SEQUENCE [LARGE SCALE GENOMIC DNA]</scope>
    <source>
        <tissue evidence="1">Muscle</tissue>
    </source>
</reference>
<gene>
    <name evidence="1" type="ORF">EYF80_030706</name>
</gene>
<dbReference type="AlphaFoldDB" id="A0A4Z2H2H8"/>
<keyword evidence="2" id="KW-1185">Reference proteome</keyword>
<sequence length="86" mass="9841">MAVWLASTTSFFLTWNDILFQMFGRSPMYLTVSSPDPRRRNKLAMLLEDFPVLVTFLASPTCMRTTVDVVKALRTFFSGLASMMYT</sequence>
<organism evidence="1 2">
    <name type="scientific">Liparis tanakae</name>
    <name type="common">Tanaka's snailfish</name>
    <dbReference type="NCBI Taxonomy" id="230148"/>
    <lineage>
        <taxon>Eukaryota</taxon>
        <taxon>Metazoa</taxon>
        <taxon>Chordata</taxon>
        <taxon>Craniata</taxon>
        <taxon>Vertebrata</taxon>
        <taxon>Euteleostomi</taxon>
        <taxon>Actinopterygii</taxon>
        <taxon>Neopterygii</taxon>
        <taxon>Teleostei</taxon>
        <taxon>Neoteleostei</taxon>
        <taxon>Acanthomorphata</taxon>
        <taxon>Eupercaria</taxon>
        <taxon>Perciformes</taxon>
        <taxon>Cottioidei</taxon>
        <taxon>Cottales</taxon>
        <taxon>Liparidae</taxon>
        <taxon>Liparis</taxon>
    </lineage>
</organism>